<keyword evidence="2" id="KW-1185">Reference proteome</keyword>
<organism evidence="1 2">
    <name type="scientific">Rhodovibrio sodomensis</name>
    <dbReference type="NCBI Taxonomy" id="1088"/>
    <lineage>
        <taxon>Bacteria</taxon>
        <taxon>Pseudomonadati</taxon>
        <taxon>Pseudomonadota</taxon>
        <taxon>Alphaproteobacteria</taxon>
        <taxon>Rhodospirillales</taxon>
        <taxon>Rhodovibrionaceae</taxon>
        <taxon>Rhodovibrio</taxon>
    </lineage>
</organism>
<proteinExistence type="predicted"/>
<evidence type="ECO:0000313" key="2">
    <source>
        <dbReference type="Proteomes" id="UP001296873"/>
    </source>
</evidence>
<sequence length="39" mass="4127">MAARMIRQLPVVRDDKLVGTIARADICAASLTRVTAATA</sequence>
<accession>A0ABS1DLV1</accession>
<evidence type="ECO:0000313" key="1">
    <source>
        <dbReference type="EMBL" id="MBK1671219.1"/>
    </source>
</evidence>
<comment type="caution">
    <text evidence="1">The sequence shown here is derived from an EMBL/GenBank/DDBJ whole genome shotgun (WGS) entry which is preliminary data.</text>
</comment>
<dbReference type="Proteomes" id="UP001296873">
    <property type="component" value="Unassembled WGS sequence"/>
</dbReference>
<protein>
    <recommendedName>
        <fullName evidence="3">CBS domain-containing protein</fullName>
    </recommendedName>
</protein>
<dbReference type="EMBL" id="NRRL01000158">
    <property type="protein sequence ID" value="MBK1671219.1"/>
    <property type="molecule type" value="Genomic_DNA"/>
</dbReference>
<dbReference type="InterPro" id="IPR046342">
    <property type="entry name" value="CBS_dom_sf"/>
</dbReference>
<dbReference type="SUPFAM" id="SSF54631">
    <property type="entry name" value="CBS-domain pair"/>
    <property type="match status" value="1"/>
</dbReference>
<gene>
    <name evidence="1" type="ORF">CKO28_24770</name>
</gene>
<dbReference type="Gene3D" id="3.10.580.10">
    <property type="entry name" value="CBS-domain"/>
    <property type="match status" value="1"/>
</dbReference>
<reference evidence="1 2" key="1">
    <citation type="journal article" date="2020" name="Microorganisms">
        <title>Osmotic Adaptation and Compatible Solute Biosynthesis of Phototrophic Bacteria as Revealed from Genome Analyses.</title>
        <authorList>
            <person name="Imhoff J.F."/>
            <person name="Rahn T."/>
            <person name="Kunzel S."/>
            <person name="Keller A."/>
            <person name="Neulinger S.C."/>
        </authorList>
    </citation>
    <scope>NUCLEOTIDE SEQUENCE [LARGE SCALE GENOMIC DNA]</scope>
    <source>
        <strain evidence="1 2">DSM 9895</strain>
    </source>
</reference>
<name>A0ABS1DLV1_9PROT</name>
<evidence type="ECO:0008006" key="3">
    <source>
        <dbReference type="Google" id="ProtNLM"/>
    </source>
</evidence>